<accession>A0AAJ2WMN1</accession>
<sequence>MSATDPELKRLLARFDDYHAFEGCELTCPESHGIDDDTPLHIAAFNNDVELLKELMPFVTNIDVLGDIGLTPMANAVINEGFEAVVYLLSCGADPMILDEVGDSVLEIMKRRPIFNELVEQIESGMPGRVQGG</sequence>
<reference evidence="2" key="1">
    <citation type="submission" date="2023-12" db="EMBL/GenBank/DDBJ databases">
        <title>'Antibacterial potential of Stenotrophomonas maltophilia cystic fibrosis isolates' (manuscript under preparation).</title>
        <authorList>
            <person name="Crisan C.V."/>
            <person name="Pettis M."/>
            <person name="Goldberg J.B."/>
        </authorList>
    </citation>
    <scope>NUCLEOTIDE SEQUENCE</scope>
    <source>
        <strain evidence="2">CCV129</strain>
    </source>
</reference>
<name>A0AAJ2WMN1_STEMA</name>
<protein>
    <submittedName>
        <fullName evidence="2">Ankyrin repeat domain-containing protein</fullName>
    </submittedName>
</protein>
<dbReference type="AlphaFoldDB" id="A0AAJ2WMN1"/>
<evidence type="ECO:0000313" key="2">
    <source>
        <dbReference type="EMBL" id="MDZ5767295.1"/>
    </source>
</evidence>
<keyword evidence="1" id="KW-0040">ANK repeat</keyword>
<dbReference type="Proteomes" id="UP001288387">
    <property type="component" value="Unassembled WGS sequence"/>
</dbReference>
<dbReference type="PROSITE" id="PS50297">
    <property type="entry name" value="ANK_REP_REGION"/>
    <property type="match status" value="1"/>
</dbReference>
<dbReference type="RefSeq" id="WP_099550971.1">
    <property type="nucleotide sequence ID" value="NZ_CP037858.1"/>
</dbReference>
<dbReference type="EMBL" id="JAXRVB010000095">
    <property type="protein sequence ID" value="MDZ5767295.1"/>
    <property type="molecule type" value="Genomic_DNA"/>
</dbReference>
<proteinExistence type="predicted"/>
<dbReference type="SUPFAM" id="SSF48403">
    <property type="entry name" value="Ankyrin repeat"/>
    <property type="match status" value="1"/>
</dbReference>
<dbReference type="InterPro" id="IPR002110">
    <property type="entry name" value="Ankyrin_rpt"/>
</dbReference>
<gene>
    <name evidence="2" type="ORF">U4I38_22815</name>
</gene>
<feature type="repeat" description="ANK" evidence="1">
    <location>
        <begin position="35"/>
        <end position="67"/>
    </location>
</feature>
<evidence type="ECO:0000313" key="3">
    <source>
        <dbReference type="Proteomes" id="UP001288387"/>
    </source>
</evidence>
<dbReference type="Pfam" id="PF12796">
    <property type="entry name" value="Ank_2"/>
    <property type="match status" value="1"/>
</dbReference>
<organism evidence="2 3">
    <name type="scientific">Stenotrophomonas maltophilia</name>
    <name type="common">Pseudomonas maltophilia</name>
    <name type="synonym">Xanthomonas maltophilia</name>
    <dbReference type="NCBI Taxonomy" id="40324"/>
    <lineage>
        <taxon>Bacteria</taxon>
        <taxon>Pseudomonadati</taxon>
        <taxon>Pseudomonadota</taxon>
        <taxon>Gammaproteobacteria</taxon>
        <taxon>Lysobacterales</taxon>
        <taxon>Lysobacteraceae</taxon>
        <taxon>Stenotrophomonas</taxon>
        <taxon>Stenotrophomonas maltophilia group</taxon>
    </lineage>
</organism>
<dbReference type="InterPro" id="IPR036770">
    <property type="entry name" value="Ankyrin_rpt-contain_sf"/>
</dbReference>
<dbReference type="Gene3D" id="1.25.40.20">
    <property type="entry name" value="Ankyrin repeat-containing domain"/>
    <property type="match status" value="1"/>
</dbReference>
<evidence type="ECO:0000256" key="1">
    <source>
        <dbReference type="PROSITE-ProRule" id="PRU00023"/>
    </source>
</evidence>
<dbReference type="SMART" id="SM00248">
    <property type="entry name" value="ANK"/>
    <property type="match status" value="2"/>
</dbReference>
<dbReference type="PROSITE" id="PS50088">
    <property type="entry name" value="ANK_REPEAT"/>
    <property type="match status" value="1"/>
</dbReference>
<comment type="caution">
    <text evidence="2">The sequence shown here is derived from an EMBL/GenBank/DDBJ whole genome shotgun (WGS) entry which is preliminary data.</text>
</comment>